<proteinExistence type="predicted"/>
<dbReference type="Pfam" id="PF06877">
    <property type="entry name" value="RraB"/>
    <property type="match status" value="1"/>
</dbReference>
<dbReference type="SUPFAM" id="SSF89946">
    <property type="entry name" value="Hypothetical protein VC0424"/>
    <property type="match status" value="1"/>
</dbReference>
<sequence length="240" mass="27593">MSERTEFVFYPTTLDEVAHSVRVDIYAHERLEQYPHGVIVMIKYKVREDGYPSEDEFDRLSTLESSLMNDMVEHGSLYLGTITGNGSVDLFFASPTADNISEPLKQRQGDEIEVLVHPNGSESLYINYLYPNLYEQQYIVNQDYCKELLEQGEMFETARDVLLYASFHDNKSAHDFAHEFEGLTKEAHIHLSKDGHIHVHLTMHIVPDVMTMNLLTDKMIHGTESRHGHFEGWQTTVVGV</sequence>
<dbReference type="Proteomes" id="UP000063781">
    <property type="component" value="Chromosome"/>
</dbReference>
<feature type="domain" description="Regulator of ribonuclease activity B" evidence="2">
    <location>
        <begin position="140"/>
        <end position="235"/>
    </location>
</feature>
<dbReference type="KEGG" id="erl:AOC36_05235"/>
<dbReference type="RefSeq" id="WP_067632155.1">
    <property type="nucleotide sequence ID" value="NZ_CP013213.1"/>
</dbReference>
<evidence type="ECO:0000313" key="3">
    <source>
        <dbReference type="EMBL" id="AMC93402.1"/>
    </source>
</evidence>
<organism evidence="3 4">
    <name type="scientific">Erysipelothrix larvae</name>
    <dbReference type="NCBI Taxonomy" id="1514105"/>
    <lineage>
        <taxon>Bacteria</taxon>
        <taxon>Bacillati</taxon>
        <taxon>Bacillota</taxon>
        <taxon>Erysipelotrichia</taxon>
        <taxon>Erysipelotrichales</taxon>
        <taxon>Erysipelotrichaceae</taxon>
        <taxon>Erysipelothrix</taxon>
    </lineage>
</organism>
<dbReference type="OrthoDB" id="1644473at2"/>
<dbReference type="Pfam" id="PF05117">
    <property type="entry name" value="DUF695"/>
    <property type="match status" value="1"/>
</dbReference>
<keyword evidence="4" id="KW-1185">Reference proteome</keyword>
<dbReference type="InterPro" id="IPR036701">
    <property type="entry name" value="RraB-like_sf"/>
</dbReference>
<gene>
    <name evidence="3" type="ORF">AOC36_05235</name>
</gene>
<accession>A0A0X8GZP8</accession>
<dbReference type="InterPro" id="IPR016097">
    <property type="entry name" value="DUF695"/>
</dbReference>
<name>A0A0X8GZP8_9FIRM</name>
<dbReference type="Gene3D" id="3.30.70.970">
    <property type="entry name" value="RraB-like"/>
    <property type="match status" value="1"/>
</dbReference>
<feature type="domain" description="DUF695" evidence="1">
    <location>
        <begin position="9"/>
        <end position="130"/>
    </location>
</feature>
<dbReference type="InterPro" id="IPR009671">
    <property type="entry name" value="RraB_dom"/>
</dbReference>
<evidence type="ECO:0008006" key="5">
    <source>
        <dbReference type="Google" id="ProtNLM"/>
    </source>
</evidence>
<protein>
    <recommendedName>
        <fullName evidence="5">DUF695 domain-containing protein</fullName>
    </recommendedName>
</protein>
<dbReference type="EMBL" id="CP013213">
    <property type="protein sequence ID" value="AMC93402.1"/>
    <property type="molecule type" value="Genomic_DNA"/>
</dbReference>
<evidence type="ECO:0000313" key="4">
    <source>
        <dbReference type="Proteomes" id="UP000063781"/>
    </source>
</evidence>
<dbReference type="STRING" id="1514105.AOC36_05235"/>
<reference evidence="3 4" key="1">
    <citation type="submission" date="2015-10" db="EMBL/GenBank/DDBJ databases">
        <title>Erysipelothrix larvae sp. LV19 isolated from the larval gut of the rhinoceros beetle, Trypoxylus dichotomus.</title>
        <authorList>
            <person name="Lim S."/>
            <person name="Kim B.-C."/>
        </authorList>
    </citation>
    <scope>NUCLEOTIDE SEQUENCE [LARGE SCALE GENOMIC DNA]</scope>
    <source>
        <strain evidence="3 4">LV19</strain>
    </source>
</reference>
<evidence type="ECO:0000259" key="1">
    <source>
        <dbReference type="Pfam" id="PF05117"/>
    </source>
</evidence>
<evidence type="ECO:0000259" key="2">
    <source>
        <dbReference type="Pfam" id="PF06877"/>
    </source>
</evidence>
<dbReference type="AlphaFoldDB" id="A0A0X8GZP8"/>